<proteinExistence type="predicted"/>
<reference evidence="1 2" key="1">
    <citation type="journal article" date="2011" name="J. Bacteriol.">
        <title>Genome sequence of the algicidal bacterium Kordia algicida OT-1.</title>
        <authorList>
            <person name="Lee H.S."/>
            <person name="Kang S.G."/>
            <person name="Kwon K.K."/>
            <person name="Lee J.H."/>
            <person name="Kim S.J."/>
        </authorList>
    </citation>
    <scope>NUCLEOTIDE SEQUENCE [LARGE SCALE GENOMIC DNA]</scope>
    <source>
        <strain evidence="1 2">OT-1</strain>
    </source>
</reference>
<dbReference type="Proteomes" id="UP000002945">
    <property type="component" value="Unassembled WGS sequence"/>
</dbReference>
<name>A9E6P4_9FLAO</name>
<dbReference type="OrthoDB" id="9913327at2"/>
<protein>
    <submittedName>
        <fullName evidence="1">Uncharacterized protein</fullName>
    </submittedName>
</protein>
<dbReference type="STRING" id="391587.KAOT1_01979"/>
<organism evidence="1 2">
    <name type="scientific">Kordia algicida OT-1</name>
    <dbReference type="NCBI Taxonomy" id="391587"/>
    <lineage>
        <taxon>Bacteria</taxon>
        <taxon>Pseudomonadati</taxon>
        <taxon>Bacteroidota</taxon>
        <taxon>Flavobacteriia</taxon>
        <taxon>Flavobacteriales</taxon>
        <taxon>Flavobacteriaceae</taxon>
        <taxon>Kordia</taxon>
    </lineage>
</organism>
<evidence type="ECO:0000313" key="2">
    <source>
        <dbReference type="Proteomes" id="UP000002945"/>
    </source>
</evidence>
<dbReference type="EMBL" id="ABIB01000011">
    <property type="protein sequence ID" value="EDP95065.1"/>
    <property type="molecule type" value="Genomic_DNA"/>
</dbReference>
<sequence length="73" mass="8199">MKKKKFRSLDLNKKTVANFEERIKIIGGQTMLGGICPSATMFTSCDVCPPEETEFSCSSWWGGQFCKPCDKLN</sequence>
<dbReference type="RefSeq" id="WP_007092971.1">
    <property type="nucleotide sequence ID" value="NZ_DS544873.1"/>
</dbReference>
<dbReference type="HOGENOM" id="CLU_2699895_0_0_10"/>
<dbReference type="AlphaFoldDB" id="A9E6P4"/>
<gene>
    <name evidence="1" type="ORF">KAOT1_01979</name>
</gene>
<keyword evidence="2" id="KW-1185">Reference proteome</keyword>
<comment type="caution">
    <text evidence="1">The sequence shown here is derived from an EMBL/GenBank/DDBJ whole genome shotgun (WGS) entry which is preliminary data.</text>
</comment>
<evidence type="ECO:0000313" key="1">
    <source>
        <dbReference type="EMBL" id="EDP95065.1"/>
    </source>
</evidence>
<accession>A9E6P4</accession>